<dbReference type="Proteomes" id="UP000800041">
    <property type="component" value="Unassembled WGS sequence"/>
</dbReference>
<name>A0A6G1H8H7_9PEZI</name>
<dbReference type="OrthoDB" id="1045822at2759"/>
<feature type="region of interest" description="Disordered" evidence="1">
    <location>
        <begin position="137"/>
        <end position="159"/>
    </location>
</feature>
<proteinExistence type="predicted"/>
<keyword evidence="3" id="KW-1185">Reference proteome</keyword>
<evidence type="ECO:0000313" key="3">
    <source>
        <dbReference type="Proteomes" id="UP000800041"/>
    </source>
</evidence>
<reference evidence="2" key="1">
    <citation type="journal article" date="2020" name="Stud. Mycol.">
        <title>101 Dothideomycetes genomes: a test case for predicting lifestyles and emergence of pathogens.</title>
        <authorList>
            <person name="Haridas S."/>
            <person name="Albert R."/>
            <person name="Binder M."/>
            <person name="Bloem J."/>
            <person name="Labutti K."/>
            <person name="Salamov A."/>
            <person name="Andreopoulos B."/>
            <person name="Baker S."/>
            <person name="Barry K."/>
            <person name="Bills G."/>
            <person name="Bluhm B."/>
            <person name="Cannon C."/>
            <person name="Castanera R."/>
            <person name="Culley D."/>
            <person name="Daum C."/>
            <person name="Ezra D."/>
            <person name="Gonzalez J."/>
            <person name="Henrissat B."/>
            <person name="Kuo A."/>
            <person name="Liang C."/>
            <person name="Lipzen A."/>
            <person name="Lutzoni F."/>
            <person name="Magnuson J."/>
            <person name="Mondo S."/>
            <person name="Nolan M."/>
            <person name="Ohm R."/>
            <person name="Pangilinan J."/>
            <person name="Park H.-J."/>
            <person name="Ramirez L."/>
            <person name="Alfaro M."/>
            <person name="Sun H."/>
            <person name="Tritt A."/>
            <person name="Yoshinaga Y."/>
            <person name="Zwiers L.-H."/>
            <person name="Turgeon B."/>
            <person name="Goodwin S."/>
            <person name="Spatafora J."/>
            <person name="Crous P."/>
            <person name="Grigoriev I."/>
        </authorList>
    </citation>
    <scope>NUCLEOTIDE SEQUENCE</scope>
    <source>
        <strain evidence="2">CBS 113979</strain>
    </source>
</reference>
<dbReference type="NCBIfam" id="TIGR01571">
    <property type="entry name" value="A_thal_Cys_rich"/>
    <property type="match status" value="1"/>
</dbReference>
<accession>A0A6G1H8H7</accession>
<dbReference type="Pfam" id="PF04749">
    <property type="entry name" value="PLAC8"/>
    <property type="match status" value="1"/>
</dbReference>
<evidence type="ECO:0000256" key="1">
    <source>
        <dbReference type="SAM" id="MobiDB-lite"/>
    </source>
</evidence>
<dbReference type="AlphaFoldDB" id="A0A6G1H8H7"/>
<dbReference type="InterPro" id="IPR006461">
    <property type="entry name" value="PLAC_motif_containing"/>
</dbReference>
<dbReference type="PANTHER" id="PTHR15907">
    <property type="entry name" value="DUF614 FAMILY PROTEIN-RELATED"/>
    <property type="match status" value="1"/>
</dbReference>
<gene>
    <name evidence="2" type="ORF">K402DRAFT_418651</name>
</gene>
<dbReference type="EMBL" id="ML977145">
    <property type="protein sequence ID" value="KAF1989372.1"/>
    <property type="molecule type" value="Genomic_DNA"/>
</dbReference>
<organism evidence="2 3">
    <name type="scientific">Aulographum hederae CBS 113979</name>
    <dbReference type="NCBI Taxonomy" id="1176131"/>
    <lineage>
        <taxon>Eukaryota</taxon>
        <taxon>Fungi</taxon>
        <taxon>Dikarya</taxon>
        <taxon>Ascomycota</taxon>
        <taxon>Pezizomycotina</taxon>
        <taxon>Dothideomycetes</taxon>
        <taxon>Pleosporomycetidae</taxon>
        <taxon>Aulographales</taxon>
        <taxon>Aulographaceae</taxon>
    </lineage>
</organism>
<protein>
    <submittedName>
        <fullName evidence="2">PLAC8-domain-containing protein</fullName>
    </submittedName>
</protein>
<evidence type="ECO:0000313" key="2">
    <source>
        <dbReference type="EMBL" id="KAF1989372.1"/>
    </source>
</evidence>
<sequence>MDLPQTREWQHGICGCGSACFMACCCPCFTYGKVHYRLKNPDDPTLQGYSSLNSCCCLFCLVMHSGVGHCVLQLFQRIEVREDLGIQGNAVKDCLVVYCCTCCSMAQNDNETKSWVNHEGQYAAPAQMMYAPPTMDAPPTMGPGDGEKVAVPGGPRMGM</sequence>